<dbReference type="EMBL" id="CP118108">
    <property type="protein sequence ID" value="WDI01385.1"/>
    <property type="molecule type" value="Genomic_DNA"/>
</dbReference>
<evidence type="ECO:0000313" key="3">
    <source>
        <dbReference type="EMBL" id="WDI01385.1"/>
    </source>
</evidence>
<keyword evidence="5" id="KW-1185">Reference proteome</keyword>
<feature type="domain" description="N-acetyltransferase" evidence="1">
    <location>
        <begin position="1"/>
        <end position="170"/>
    </location>
</feature>
<dbReference type="Gene3D" id="3.40.630.30">
    <property type="match status" value="1"/>
</dbReference>
<dbReference type="Proteomes" id="UP001221519">
    <property type="component" value="Chromosome"/>
</dbReference>
<evidence type="ECO:0000313" key="4">
    <source>
        <dbReference type="Proteomes" id="UP001220962"/>
    </source>
</evidence>
<proteinExistence type="predicted"/>
<dbReference type="GO" id="GO:0016747">
    <property type="term" value="F:acyltransferase activity, transferring groups other than amino-acyl groups"/>
    <property type="evidence" value="ECO:0007669"/>
    <property type="project" value="InterPro"/>
</dbReference>
<evidence type="ECO:0000313" key="2">
    <source>
        <dbReference type="EMBL" id="WDH81664.1"/>
    </source>
</evidence>
<dbReference type="InterPro" id="IPR000182">
    <property type="entry name" value="GNAT_dom"/>
</dbReference>
<reference evidence="2 5" key="1">
    <citation type="submission" date="2023-02" db="EMBL/GenBank/DDBJ databases">
        <title>Pathogen: clinical or host-associated sample.</title>
        <authorList>
            <person name="Hergert J."/>
            <person name="Casey R."/>
            <person name="Wagner J."/>
            <person name="Young E.L."/>
            <person name="Oakeson K.F."/>
        </authorList>
    </citation>
    <scope>NUCLEOTIDE SEQUENCE</scope>
    <source>
        <strain evidence="3 5">2022CK-00829</strain>
        <strain evidence="2">2022CK-00830</strain>
    </source>
</reference>
<dbReference type="InterPro" id="IPR016181">
    <property type="entry name" value="Acyl_CoA_acyltransferase"/>
</dbReference>
<sequence>MYRKVGTQQELDIFYHIKKTSWDEKGFEMEYAEPHSEQFLFYIDEEPGGTFQFTPYAYSRPFIRNKFDDIVLDGMNLVEVDSFAVLPSYRGKLGREIVSFLIHYAKEHQYTHAVGMADPYVFELFNQTYQIRTTQVQEAEWFKGAFAIPALFHLQEVYEKAPYEWYSPPEEWKAGVF</sequence>
<name>A0AAX3MXX7_9BACL</name>
<evidence type="ECO:0000259" key="1">
    <source>
        <dbReference type="PROSITE" id="PS51186"/>
    </source>
</evidence>
<gene>
    <name evidence="2" type="ORF">PUW23_19405</name>
    <name evidence="3" type="ORF">PUW25_19260</name>
</gene>
<dbReference type="EMBL" id="CP118101">
    <property type="protein sequence ID" value="WDH81664.1"/>
    <property type="molecule type" value="Genomic_DNA"/>
</dbReference>
<organism evidence="2 4">
    <name type="scientific">Paenibacillus urinalis</name>
    <dbReference type="NCBI Taxonomy" id="521520"/>
    <lineage>
        <taxon>Bacteria</taxon>
        <taxon>Bacillati</taxon>
        <taxon>Bacillota</taxon>
        <taxon>Bacilli</taxon>
        <taxon>Bacillales</taxon>
        <taxon>Paenibacillaceae</taxon>
        <taxon>Paenibacillus</taxon>
    </lineage>
</organism>
<dbReference type="CDD" id="cd04301">
    <property type="entry name" value="NAT_SF"/>
    <property type="match status" value="1"/>
</dbReference>
<dbReference type="PROSITE" id="PS51186">
    <property type="entry name" value="GNAT"/>
    <property type="match status" value="1"/>
</dbReference>
<dbReference type="Pfam" id="PF00583">
    <property type="entry name" value="Acetyltransf_1"/>
    <property type="match status" value="1"/>
</dbReference>
<dbReference type="AlphaFoldDB" id="A0AAX3MXX7"/>
<accession>A0AAX3MXX7</accession>
<dbReference type="Proteomes" id="UP001220962">
    <property type="component" value="Chromosome"/>
</dbReference>
<evidence type="ECO:0000313" key="5">
    <source>
        <dbReference type="Proteomes" id="UP001221519"/>
    </source>
</evidence>
<dbReference type="RefSeq" id="WP_274337398.1">
    <property type="nucleotide sequence ID" value="NZ_CP118101.1"/>
</dbReference>
<dbReference type="SUPFAM" id="SSF55729">
    <property type="entry name" value="Acyl-CoA N-acyltransferases (Nat)"/>
    <property type="match status" value="1"/>
</dbReference>
<protein>
    <submittedName>
        <fullName evidence="2">GNAT family N-acetyltransferase</fullName>
    </submittedName>
</protein>